<gene>
    <name evidence="3" type="ORF">LIER_01085</name>
</gene>
<sequence>MTEARSSPLTPPNPPQEAPLSPHTYDTTETSKALSWAAYESLLTLLSESEIEKMKGSNGSLIMLEFSRLGIQVTSLPLLTTFFFLPRYLIVLFFCYRQPHRPRPLRNTVLPKMMKRIRSPAILGYQELHRSATYAQQVEEAREDRDAALLVAQMAEAEVERPTGLVVDLRSKRISAGLPLSWSTVGPILTEFVLNFQEQIPSLPSLLETYKQRFPRGQLEGVPPFLLPSSYKSLHD</sequence>
<evidence type="ECO:0000256" key="2">
    <source>
        <dbReference type="SAM" id="Phobius"/>
    </source>
</evidence>
<organism evidence="3 4">
    <name type="scientific">Lithospermum erythrorhizon</name>
    <name type="common">Purple gromwell</name>
    <name type="synonym">Lithospermum officinale var. erythrorhizon</name>
    <dbReference type="NCBI Taxonomy" id="34254"/>
    <lineage>
        <taxon>Eukaryota</taxon>
        <taxon>Viridiplantae</taxon>
        <taxon>Streptophyta</taxon>
        <taxon>Embryophyta</taxon>
        <taxon>Tracheophyta</taxon>
        <taxon>Spermatophyta</taxon>
        <taxon>Magnoliopsida</taxon>
        <taxon>eudicotyledons</taxon>
        <taxon>Gunneridae</taxon>
        <taxon>Pentapetalae</taxon>
        <taxon>asterids</taxon>
        <taxon>lamiids</taxon>
        <taxon>Boraginales</taxon>
        <taxon>Boraginaceae</taxon>
        <taxon>Boraginoideae</taxon>
        <taxon>Lithospermeae</taxon>
        <taxon>Lithospermum</taxon>
    </lineage>
</organism>
<dbReference type="AlphaFoldDB" id="A0AAV3NJM3"/>
<feature type="transmembrane region" description="Helical" evidence="2">
    <location>
        <begin position="76"/>
        <end position="96"/>
    </location>
</feature>
<evidence type="ECO:0000256" key="1">
    <source>
        <dbReference type="SAM" id="MobiDB-lite"/>
    </source>
</evidence>
<dbReference type="Proteomes" id="UP001454036">
    <property type="component" value="Unassembled WGS sequence"/>
</dbReference>
<feature type="region of interest" description="Disordered" evidence="1">
    <location>
        <begin position="1"/>
        <end position="26"/>
    </location>
</feature>
<evidence type="ECO:0000313" key="3">
    <source>
        <dbReference type="EMBL" id="GAA0139567.1"/>
    </source>
</evidence>
<name>A0AAV3NJM3_LITER</name>
<protein>
    <submittedName>
        <fullName evidence="3">Uncharacterized protein</fullName>
    </submittedName>
</protein>
<keyword evidence="2" id="KW-0812">Transmembrane</keyword>
<accession>A0AAV3NJM3</accession>
<evidence type="ECO:0000313" key="4">
    <source>
        <dbReference type="Proteomes" id="UP001454036"/>
    </source>
</evidence>
<dbReference type="EMBL" id="BAABME010000100">
    <property type="protein sequence ID" value="GAA0139567.1"/>
    <property type="molecule type" value="Genomic_DNA"/>
</dbReference>
<keyword evidence="2" id="KW-1133">Transmembrane helix</keyword>
<proteinExistence type="predicted"/>
<comment type="caution">
    <text evidence="3">The sequence shown here is derived from an EMBL/GenBank/DDBJ whole genome shotgun (WGS) entry which is preliminary data.</text>
</comment>
<reference evidence="3 4" key="1">
    <citation type="submission" date="2024-01" db="EMBL/GenBank/DDBJ databases">
        <title>The complete chloroplast genome sequence of Lithospermum erythrorhizon: insights into the phylogenetic relationship among Boraginaceae species and the maternal lineages of purple gromwells.</title>
        <authorList>
            <person name="Okada T."/>
            <person name="Watanabe K."/>
        </authorList>
    </citation>
    <scope>NUCLEOTIDE SEQUENCE [LARGE SCALE GENOMIC DNA]</scope>
</reference>
<keyword evidence="2" id="KW-0472">Membrane</keyword>
<keyword evidence="4" id="KW-1185">Reference proteome</keyword>